<keyword evidence="7 9" id="KW-1133">Transmembrane helix</keyword>
<evidence type="ECO:0000256" key="5">
    <source>
        <dbReference type="ARBA" id="ARBA00022692"/>
    </source>
</evidence>
<keyword evidence="6" id="KW-0256">Endoplasmic reticulum</keyword>
<dbReference type="GO" id="GO:0006506">
    <property type="term" value="P:GPI anchor biosynthetic process"/>
    <property type="evidence" value="ECO:0007669"/>
    <property type="project" value="UniProtKB-UniPathway"/>
</dbReference>
<feature type="transmembrane region" description="Helical" evidence="9">
    <location>
        <begin position="322"/>
        <end position="339"/>
    </location>
</feature>
<evidence type="ECO:0000256" key="4">
    <source>
        <dbReference type="ARBA" id="ARBA00022502"/>
    </source>
</evidence>
<protein>
    <submittedName>
        <fullName evidence="10">HDL347Wp</fullName>
    </submittedName>
</protein>
<name>A0A0X8HS05_9SACH</name>
<dbReference type="GO" id="GO:0042765">
    <property type="term" value="C:GPI-anchor transamidase complex"/>
    <property type="evidence" value="ECO:0007669"/>
    <property type="project" value="InterPro"/>
</dbReference>
<feature type="transmembrane region" description="Helical" evidence="9">
    <location>
        <begin position="161"/>
        <end position="183"/>
    </location>
</feature>
<dbReference type="PANTHER" id="PTHR13121">
    <property type="entry name" value="GPI TRANSAMIDASE COMPONENT PIG-U"/>
    <property type="match status" value="1"/>
</dbReference>
<dbReference type="EMBL" id="CP014244">
    <property type="protein sequence ID" value="AMD20397.1"/>
    <property type="molecule type" value="Genomic_DNA"/>
</dbReference>
<evidence type="ECO:0000256" key="6">
    <source>
        <dbReference type="ARBA" id="ARBA00022824"/>
    </source>
</evidence>
<evidence type="ECO:0000313" key="11">
    <source>
        <dbReference type="Proteomes" id="UP000243052"/>
    </source>
</evidence>
<dbReference type="PANTHER" id="PTHR13121:SF0">
    <property type="entry name" value="PHOSPHATIDYLINOSITOL GLYCAN ANCHOR BIOSYNTHESIS CLASS U PROTEIN"/>
    <property type="match status" value="1"/>
</dbReference>
<organism evidence="10 11">
    <name type="scientific">Eremothecium sinecaudum</name>
    <dbReference type="NCBI Taxonomy" id="45286"/>
    <lineage>
        <taxon>Eukaryota</taxon>
        <taxon>Fungi</taxon>
        <taxon>Dikarya</taxon>
        <taxon>Ascomycota</taxon>
        <taxon>Saccharomycotina</taxon>
        <taxon>Saccharomycetes</taxon>
        <taxon>Saccharomycetales</taxon>
        <taxon>Saccharomycetaceae</taxon>
        <taxon>Eremothecium</taxon>
    </lineage>
</organism>
<proteinExistence type="inferred from homology"/>
<evidence type="ECO:0000256" key="2">
    <source>
        <dbReference type="ARBA" id="ARBA00004687"/>
    </source>
</evidence>
<evidence type="ECO:0000256" key="1">
    <source>
        <dbReference type="ARBA" id="ARBA00004477"/>
    </source>
</evidence>
<feature type="transmembrane region" description="Helical" evidence="9">
    <location>
        <begin position="83"/>
        <end position="106"/>
    </location>
</feature>
<gene>
    <name evidence="10" type="ORF">AW171_hschr42289</name>
</gene>
<feature type="transmembrane region" description="Helical" evidence="9">
    <location>
        <begin position="351"/>
        <end position="373"/>
    </location>
</feature>
<dbReference type="UniPathway" id="UPA00196"/>
<dbReference type="RefSeq" id="XP_017987393.1">
    <property type="nucleotide sequence ID" value="XM_018132029.1"/>
</dbReference>
<evidence type="ECO:0000256" key="3">
    <source>
        <dbReference type="ARBA" id="ARBA00010026"/>
    </source>
</evidence>
<keyword evidence="5 9" id="KW-0812">Transmembrane</keyword>
<dbReference type="GeneID" id="28723642"/>
<keyword evidence="4" id="KW-0337">GPI-anchor biosynthesis</keyword>
<comment type="similarity">
    <text evidence="3">Belongs to the PIGU family.</text>
</comment>
<sequence>MDKRNIQVVVACIASRLLVSMLFPSLRQQLDKAVEFSTPVTSFRSLKEGIFLLQNGLPVYNGGVVHHTPLLVALMSIVNGEMLISLVYAAMDAIIAYQLIMISKLFKQQLKLENWVPGALYVVNPLVLLSCVSRSTVIFTNLAISTAVLSALKGDVLTASVAVAIAGYLSFYALFLIIPLLFVLKKDRILSVLIMVATLATFLYTSYKINRDNWNYLKSCYGVLITFSKLMPNLGLWWYFFVEMFEFFIPFFKAVFNIFAISFITPFSLRFYKQPFYAFLLCLGWLTLTKSYPTLGEGGFFLSFIPFFKPLFVYLRYSIISTLLFIHAIILSPIFYHLWVDLGSGNSNFFYAISLVYSLALASVIVDLCWSMLRIEYDKGKPNLNLQLTQL</sequence>
<dbReference type="STRING" id="45286.A0A0X8HS05"/>
<dbReference type="AlphaFoldDB" id="A0A0X8HS05"/>
<feature type="transmembrane region" description="Helical" evidence="9">
    <location>
        <begin position="189"/>
        <end position="207"/>
    </location>
</feature>
<dbReference type="GO" id="GO:0016255">
    <property type="term" value="P:attachment of GPI anchor to protein"/>
    <property type="evidence" value="ECO:0007669"/>
    <property type="project" value="InterPro"/>
</dbReference>
<evidence type="ECO:0000256" key="8">
    <source>
        <dbReference type="ARBA" id="ARBA00023136"/>
    </source>
</evidence>
<dbReference type="Pfam" id="PF06728">
    <property type="entry name" value="PIG-U"/>
    <property type="match status" value="1"/>
</dbReference>
<evidence type="ECO:0000256" key="7">
    <source>
        <dbReference type="ARBA" id="ARBA00022989"/>
    </source>
</evidence>
<keyword evidence="8 9" id="KW-0472">Membrane</keyword>
<comment type="subcellular location">
    <subcellularLocation>
        <location evidence="1">Endoplasmic reticulum membrane</location>
        <topology evidence="1">Multi-pass membrane protein</topology>
    </subcellularLocation>
</comment>
<reference evidence="10 11" key="1">
    <citation type="submission" date="2016-01" db="EMBL/GenBank/DDBJ databases">
        <title>Genome sequence of the yeast Holleya sinecauda.</title>
        <authorList>
            <person name="Dietrich F.S."/>
        </authorList>
    </citation>
    <scope>NUCLEOTIDE SEQUENCE [LARGE SCALE GENOMIC DNA]</scope>
    <source>
        <strain evidence="10 11">ATCC 58844</strain>
    </source>
</reference>
<comment type="pathway">
    <text evidence="2">Glycolipid biosynthesis; glycosylphosphatidylinositol-anchor biosynthesis.</text>
</comment>
<feature type="transmembrane region" description="Helical" evidence="9">
    <location>
        <begin position="247"/>
        <end position="269"/>
    </location>
</feature>
<evidence type="ECO:0000313" key="10">
    <source>
        <dbReference type="EMBL" id="AMD20397.1"/>
    </source>
</evidence>
<dbReference type="InterPro" id="IPR009600">
    <property type="entry name" value="PIG-U"/>
</dbReference>
<dbReference type="OrthoDB" id="549017at2759"/>
<dbReference type="Proteomes" id="UP000243052">
    <property type="component" value="Chromosome iv"/>
</dbReference>
<feature type="transmembrane region" description="Helical" evidence="9">
    <location>
        <begin position="126"/>
        <end position="149"/>
    </location>
</feature>
<evidence type="ECO:0000256" key="9">
    <source>
        <dbReference type="SAM" id="Phobius"/>
    </source>
</evidence>
<accession>A0A0X8HS05</accession>
<feature type="transmembrane region" description="Helical" evidence="9">
    <location>
        <begin position="219"/>
        <end position="241"/>
    </location>
</feature>
<keyword evidence="11" id="KW-1185">Reference proteome</keyword>